<gene>
    <name evidence="4" type="ORF">PsB1_0110</name>
</gene>
<comment type="caution">
    <text evidence="4">The sequence shown here is derived from an EMBL/GenBank/DDBJ whole genome shotgun (WGS) entry which is preliminary data.</text>
</comment>
<protein>
    <submittedName>
        <fullName evidence="4">LuxR family transcriptional regulator</fullName>
    </submittedName>
</protein>
<dbReference type="Gene3D" id="3.20.20.140">
    <property type="entry name" value="Metal-dependent hydrolases"/>
    <property type="match status" value="1"/>
</dbReference>
<evidence type="ECO:0000256" key="3">
    <source>
        <dbReference type="ARBA" id="ARBA00022801"/>
    </source>
</evidence>
<dbReference type="InterPro" id="IPR032466">
    <property type="entry name" value="Metal_Hydrolase"/>
</dbReference>
<keyword evidence="3" id="KW-0378">Hydrolase</keyword>
<dbReference type="PIRSF" id="PIRSF005902">
    <property type="entry name" value="DNase_TatD"/>
    <property type="match status" value="1"/>
</dbReference>
<dbReference type="PROSITE" id="PS01090">
    <property type="entry name" value="TATD_2"/>
    <property type="match status" value="1"/>
</dbReference>
<dbReference type="Proteomes" id="UP001161064">
    <property type="component" value="Unassembled WGS sequence"/>
</dbReference>
<keyword evidence="5" id="KW-1185">Reference proteome</keyword>
<evidence type="ECO:0000313" key="5">
    <source>
        <dbReference type="Proteomes" id="UP001161064"/>
    </source>
</evidence>
<name>A0ABQ4PSI8_9PROT</name>
<reference evidence="4" key="1">
    <citation type="submission" date="2021-05" db="EMBL/GenBank/DDBJ databases">
        <authorList>
            <person name="Tanabe Y."/>
        </authorList>
    </citation>
    <scope>NUCLEOTIDE SEQUENCE</scope>
    <source>
        <strain evidence="4">BOTRYCO-1</strain>
    </source>
</reference>
<dbReference type="NCBIfam" id="TIGR00010">
    <property type="entry name" value="YchF/TatD family DNA exonuclease"/>
    <property type="match status" value="1"/>
</dbReference>
<dbReference type="Pfam" id="PF01026">
    <property type="entry name" value="TatD_DNase"/>
    <property type="match status" value="1"/>
</dbReference>
<evidence type="ECO:0000256" key="2">
    <source>
        <dbReference type="ARBA" id="ARBA00022723"/>
    </source>
</evidence>
<dbReference type="PROSITE" id="PS01091">
    <property type="entry name" value="TATD_3"/>
    <property type="match status" value="1"/>
</dbReference>
<dbReference type="PANTHER" id="PTHR46124:SF2">
    <property type="entry name" value="D-AMINOACYL-TRNA DEACYLASE"/>
    <property type="match status" value="1"/>
</dbReference>
<dbReference type="RefSeq" id="WP_284358423.1">
    <property type="nucleotide sequence ID" value="NZ_BPFZ01000001.1"/>
</dbReference>
<accession>A0ABQ4PSI8</accession>
<comment type="similarity">
    <text evidence="1">Belongs to the metallo-dependent hydrolases superfamily. TatD-type hydrolase family.</text>
</comment>
<organism evidence="4 5">
    <name type="scientific">Candidatus Phycosocius spiralis</name>
    <dbReference type="NCBI Taxonomy" id="2815099"/>
    <lineage>
        <taxon>Bacteria</taxon>
        <taxon>Pseudomonadati</taxon>
        <taxon>Pseudomonadota</taxon>
        <taxon>Alphaproteobacteria</taxon>
        <taxon>Caulobacterales</taxon>
        <taxon>Caulobacterales incertae sedis</taxon>
        <taxon>Candidatus Phycosocius</taxon>
    </lineage>
</organism>
<keyword evidence="2" id="KW-0479">Metal-binding</keyword>
<dbReference type="InterPro" id="IPR015991">
    <property type="entry name" value="TatD/YcfH-like"/>
</dbReference>
<dbReference type="InterPro" id="IPR018228">
    <property type="entry name" value="DNase_TatD-rel_CS"/>
</dbReference>
<proteinExistence type="inferred from homology"/>
<evidence type="ECO:0000313" key="4">
    <source>
        <dbReference type="EMBL" id="GIU65956.1"/>
    </source>
</evidence>
<dbReference type="SUPFAM" id="SSF51556">
    <property type="entry name" value="Metallo-dependent hydrolases"/>
    <property type="match status" value="1"/>
</dbReference>
<dbReference type="InterPro" id="IPR001130">
    <property type="entry name" value="TatD-like"/>
</dbReference>
<evidence type="ECO:0000256" key="1">
    <source>
        <dbReference type="ARBA" id="ARBA00009275"/>
    </source>
</evidence>
<dbReference type="EMBL" id="BPFZ01000001">
    <property type="protein sequence ID" value="GIU65956.1"/>
    <property type="molecule type" value="Genomic_DNA"/>
</dbReference>
<reference evidence="4" key="2">
    <citation type="journal article" date="2023" name="ISME Commun">
        <title>Characterization of a bloom-associated alphaproteobacterial lineage, 'Candidatus Phycosocius': insights into freshwater algal-bacterial interactions.</title>
        <authorList>
            <person name="Tanabe Y."/>
            <person name="Yamaguchi H."/>
            <person name="Yoshida M."/>
            <person name="Kai A."/>
            <person name="Okazaki Y."/>
        </authorList>
    </citation>
    <scope>NUCLEOTIDE SEQUENCE</scope>
    <source>
        <strain evidence="4">BOTRYCO-1</strain>
    </source>
</reference>
<sequence length="257" mass="28267">MIDSHVNLHHEAFRVDFDDVMRRAQGAGIDGMLTICDQMSSLPQIAALAAAHNHVWHSVGAHPHFADDHLDLTSDQLVAASHSSKAIGIGETGLDFHYNYSKLEAQIQVFTTHIHAARVTGLPLIVHTREADELMADLLEQETLKGAFPILLHCYTSGLELLRRGLDLGAYVSFSGIATFKNAGAVRDAARLVPLDRLLIETDCPYLAPIPKRGQRNEPAFLPYINAFLADFYGVEAAALAARTDQNFFDLFKKAQP</sequence>
<dbReference type="PANTHER" id="PTHR46124">
    <property type="entry name" value="D-AMINOACYL-TRNA DEACYLASE"/>
    <property type="match status" value="1"/>
</dbReference>
<dbReference type="CDD" id="cd01310">
    <property type="entry name" value="TatD_DNAse"/>
    <property type="match status" value="1"/>
</dbReference>